<dbReference type="Gene3D" id="3.40.50.720">
    <property type="entry name" value="NAD(P)-binding Rossmann-like Domain"/>
    <property type="match status" value="1"/>
</dbReference>
<dbReference type="SUPFAM" id="SSF51735">
    <property type="entry name" value="NAD(P)-binding Rossmann-fold domains"/>
    <property type="match status" value="1"/>
</dbReference>
<organism evidence="1 2">
    <name type="scientific">Streptomyces melanosporofaciens</name>
    <dbReference type="NCBI Taxonomy" id="67327"/>
    <lineage>
        <taxon>Bacteria</taxon>
        <taxon>Bacillati</taxon>
        <taxon>Actinomycetota</taxon>
        <taxon>Actinomycetes</taxon>
        <taxon>Kitasatosporales</taxon>
        <taxon>Streptomycetaceae</taxon>
        <taxon>Streptomyces</taxon>
        <taxon>Streptomyces violaceusniger group</taxon>
    </lineage>
</organism>
<keyword evidence="2" id="KW-1185">Reference proteome</keyword>
<proteinExistence type="predicted"/>
<accession>A0A1H4X2L6</accession>
<name>A0A1H4X2L6_STRMJ</name>
<dbReference type="Proteomes" id="UP000198609">
    <property type="component" value="Unassembled WGS sequence"/>
</dbReference>
<reference evidence="2" key="1">
    <citation type="submission" date="2016-10" db="EMBL/GenBank/DDBJ databases">
        <authorList>
            <person name="Varghese N."/>
            <person name="Submissions S."/>
        </authorList>
    </citation>
    <scope>NUCLEOTIDE SEQUENCE [LARGE SCALE GENOMIC DNA]</scope>
    <source>
        <strain evidence="2">DSM 40318</strain>
    </source>
</reference>
<evidence type="ECO:0000313" key="2">
    <source>
        <dbReference type="Proteomes" id="UP000198609"/>
    </source>
</evidence>
<evidence type="ECO:0000313" key="1">
    <source>
        <dbReference type="EMBL" id="SEC99178.1"/>
    </source>
</evidence>
<dbReference type="AlphaFoldDB" id="A0A1H4X2L6"/>
<sequence>MSLAGMIPALTGYGFEVVRATDRATTTAITTGHAATAVSVVKTVHAALAASGRDLGDLTVAMVGLGSIGTSSLNLLLTRAPRPPAHLVLCDVAGSAPRLRALATELRGSGLAGSVATAESAPALPAAVYQADLIVTAVSGGTAVLDIDRLRPGTVVVDDSFPHCFDTAHALARMRGQRDVLTVGGGLLAVGDTERYIADNLPPAAASGYAERSWLPGTVASCRLESLLHTAVSGLPLVHGLVNASHAHAYWDAVEAAGVSAAPLHLLGHTIATGPPWHGTTSHGTS</sequence>
<protein>
    <submittedName>
        <fullName evidence="1">Uncharacterized protein</fullName>
    </submittedName>
</protein>
<gene>
    <name evidence="1" type="ORF">SAMN04490356_6394</name>
</gene>
<dbReference type="InterPro" id="IPR036291">
    <property type="entry name" value="NAD(P)-bd_dom_sf"/>
</dbReference>
<dbReference type="EMBL" id="FNST01000002">
    <property type="protein sequence ID" value="SEC99178.1"/>
    <property type="molecule type" value="Genomic_DNA"/>
</dbReference>